<dbReference type="NCBIfam" id="TIGR02227">
    <property type="entry name" value="sigpep_I_bact"/>
    <property type="match status" value="1"/>
</dbReference>
<comment type="similarity">
    <text evidence="1 4">Belongs to the peptidase S26 family.</text>
</comment>
<dbReference type="EMBL" id="SJPW01000001">
    <property type="protein sequence ID" value="TWU60591.1"/>
    <property type="molecule type" value="Genomic_DNA"/>
</dbReference>
<evidence type="ECO:0000256" key="2">
    <source>
        <dbReference type="ARBA" id="ARBA00019232"/>
    </source>
</evidence>
<keyword evidence="4 6" id="KW-0378">Hydrolase</keyword>
<reference evidence="6 7" key="1">
    <citation type="submission" date="2019-02" db="EMBL/GenBank/DDBJ databases">
        <title>Deep-cultivation of Planctomycetes and their phenomic and genomic characterization uncovers novel biology.</title>
        <authorList>
            <person name="Wiegand S."/>
            <person name="Jogler M."/>
            <person name="Boedeker C."/>
            <person name="Pinto D."/>
            <person name="Vollmers J."/>
            <person name="Rivas-Marin E."/>
            <person name="Kohn T."/>
            <person name="Peeters S.H."/>
            <person name="Heuer A."/>
            <person name="Rast P."/>
            <person name="Oberbeckmann S."/>
            <person name="Bunk B."/>
            <person name="Jeske O."/>
            <person name="Meyerdierks A."/>
            <person name="Storesund J.E."/>
            <person name="Kallscheuer N."/>
            <person name="Luecker S."/>
            <person name="Lage O.M."/>
            <person name="Pohl T."/>
            <person name="Merkel B.J."/>
            <person name="Hornburger P."/>
            <person name="Mueller R.-W."/>
            <person name="Bruemmer F."/>
            <person name="Labrenz M."/>
            <person name="Spormann A.M."/>
            <person name="Op Den Camp H."/>
            <person name="Overmann J."/>
            <person name="Amann R."/>
            <person name="Jetten M.S.M."/>
            <person name="Mascher T."/>
            <person name="Medema M.H."/>
            <person name="Devos D.P."/>
            <person name="Kaster A.-K."/>
            <person name="Ovreas L."/>
            <person name="Rohde M."/>
            <person name="Galperin M.Y."/>
            <person name="Jogler C."/>
        </authorList>
    </citation>
    <scope>NUCLEOTIDE SEQUENCE [LARGE SCALE GENOMIC DNA]</scope>
    <source>
        <strain evidence="6 7">Poly51</strain>
    </source>
</reference>
<evidence type="ECO:0000256" key="1">
    <source>
        <dbReference type="ARBA" id="ARBA00009370"/>
    </source>
</evidence>
<dbReference type="PANTHER" id="PTHR43390">
    <property type="entry name" value="SIGNAL PEPTIDASE I"/>
    <property type="match status" value="1"/>
</dbReference>
<keyword evidence="7" id="KW-1185">Reference proteome</keyword>
<dbReference type="InterPro" id="IPR036286">
    <property type="entry name" value="LexA/Signal_pep-like_sf"/>
</dbReference>
<sequence length="681" mass="75269">MARSKNAQRIAQESAAAAAKIDSKTIDSRTPVEKRTETFRIAAQRETVEAFVVAFILALLFRAFLAEAFVIPTGSMAPMLMGAHKDLSCDRCGEPFQVGASRERSGPRTDLVVVGGICPNCRHVNSLDLKDDPNHATFNGDRILVSKFKYMINDPDRWDVIVFKYPGNPKQNYIKRLVGLPNETLSLSHGDVYARPTGTDEVPAILRKAPEKLLAMSQTVCDTDHQSETLIKSNYPSRWQPWSIGATVPPTDSWTVERSADGLTAEVKSASGDAKWLRYFHHFATDEQWKAADEGKSLADADAYASGAITDFYAYDSYIHVPAGYVYADRPSAAGGGGLERTLNGGYSNGEFNRDYDSSAGPEQFRGVAIWGGQDNGRQQLGRDGLHWVGDLIFDADLETATGTQSATIELIEAGVKYQCQIDLKSGKATLSIIDALASDSAAIPFSDGTTNPSATTGVTAGSRHAIRMSNCDDQIVLWIDDKVVSFDSPTTYDARKFRNRDEDRPRWTAAHPLDASPVGIAVEGGEATVRHLKLRRDKYYIATKDSSFGGIFDYDMNMMFRLANNGIGLGEIQSILGSPKRWDDFVGWPTRREVTFVLEQDQFFPMGDNSPESLDARCWAGTKGQFPLPRGVNEDAWKWSKDSYVPRDLLVGKALVVFWPHSWNSPVPFTPNFKRIKLIR</sequence>
<evidence type="ECO:0000256" key="4">
    <source>
        <dbReference type="RuleBase" id="RU362042"/>
    </source>
</evidence>
<keyword evidence="4" id="KW-0472">Membrane</keyword>
<evidence type="ECO:0000259" key="5">
    <source>
        <dbReference type="Pfam" id="PF10502"/>
    </source>
</evidence>
<protein>
    <recommendedName>
        <fullName evidence="2 4">Signal peptidase I</fullName>
        <ecNumber evidence="4">3.4.21.89</ecNumber>
    </recommendedName>
</protein>
<organism evidence="6 7">
    <name type="scientific">Rubripirellula tenax</name>
    <dbReference type="NCBI Taxonomy" id="2528015"/>
    <lineage>
        <taxon>Bacteria</taxon>
        <taxon>Pseudomonadati</taxon>
        <taxon>Planctomycetota</taxon>
        <taxon>Planctomycetia</taxon>
        <taxon>Pirellulales</taxon>
        <taxon>Pirellulaceae</taxon>
        <taxon>Rubripirellula</taxon>
    </lineage>
</organism>
<feature type="active site" evidence="3">
    <location>
        <position position="175"/>
    </location>
</feature>
<feature type="transmembrane region" description="Helical" evidence="4">
    <location>
        <begin position="50"/>
        <end position="71"/>
    </location>
</feature>
<feature type="domain" description="Peptidase S26" evidence="5">
    <location>
        <begin position="137"/>
        <end position="197"/>
    </location>
</feature>
<comment type="caution">
    <text evidence="6">The sequence shown here is derived from an EMBL/GenBank/DDBJ whole genome shotgun (WGS) entry which is preliminary data.</text>
</comment>
<dbReference type="CDD" id="cd06530">
    <property type="entry name" value="S26_SPase_I"/>
    <property type="match status" value="1"/>
</dbReference>
<keyword evidence="4" id="KW-0812">Transmembrane</keyword>
<dbReference type="Pfam" id="PF10502">
    <property type="entry name" value="Peptidase_S26"/>
    <property type="match status" value="1"/>
</dbReference>
<dbReference type="PANTHER" id="PTHR43390:SF1">
    <property type="entry name" value="CHLOROPLAST PROCESSING PEPTIDASE"/>
    <property type="match status" value="1"/>
</dbReference>
<dbReference type="OrthoDB" id="9802919at2"/>
<comment type="catalytic activity">
    <reaction evidence="4">
        <text>Cleavage of hydrophobic, N-terminal signal or leader sequences from secreted and periplasmic proteins.</text>
        <dbReference type="EC" id="3.4.21.89"/>
    </reaction>
</comment>
<dbReference type="SUPFAM" id="SSF51306">
    <property type="entry name" value="LexA/Signal peptidase"/>
    <property type="match status" value="2"/>
</dbReference>
<dbReference type="Proteomes" id="UP000318288">
    <property type="component" value="Unassembled WGS sequence"/>
</dbReference>
<keyword evidence="4" id="KW-0645">Protease</keyword>
<gene>
    <name evidence="6" type="primary">lepB</name>
    <name evidence="6" type="ORF">Poly51_08690</name>
</gene>
<evidence type="ECO:0000313" key="7">
    <source>
        <dbReference type="Proteomes" id="UP000318288"/>
    </source>
</evidence>
<dbReference type="InterPro" id="IPR019533">
    <property type="entry name" value="Peptidase_S26"/>
</dbReference>
<dbReference type="InterPro" id="IPR000223">
    <property type="entry name" value="Pept_S26A_signal_pept_1"/>
</dbReference>
<dbReference type="Gene3D" id="2.10.109.10">
    <property type="entry name" value="Umud Fragment, subunit A"/>
    <property type="match status" value="2"/>
</dbReference>
<dbReference type="GO" id="GO:0006465">
    <property type="term" value="P:signal peptide processing"/>
    <property type="evidence" value="ECO:0007669"/>
    <property type="project" value="InterPro"/>
</dbReference>
<dbReference type="GO" id="GO:0009003">
    <property type="term" value="F:signal peptidase activity"/>
    <property type="evidence" value="ECO:0007669"/>
    <property type="project" value="UniProtKB-EC"/>
</dbReference>
<dbReference type="EC" id="3.4.21.89" evidence="4"/>
<dbReference type="RefSeq" id="WP_146454514.1">
    <property type="nucleotide sequence ID" value="NZ_SJPW01000001.1"/>
</dbReference>
<feature type="active site" evidence="3">
    <location>
        <position position="75"/>
    </location>
</feature>
<comment type="subcellular location">
    <subcellularLocation>
        <location evidence="4">Membrane</location>
        <topology evidence="4">Single-pass type II membrane protein</topology>
    </subcellularLocation>
</comment>
<dbReference type="GO" id="GO:0004252">
    <property type="term" value="F:serine-type endopeptidase activity"/>
    <property type="evidence" value="ECO:0007669"/>
    <property type="project" value="InterPro"/>
</dbReference>
<name>A0A5C6FGH9_9BACT</name>
<dbReference type="GO" id="GO:0016020">
    <property type="term" value="C:membrane"/>
    <property type="evidence" value="ECO:0007669"/>
    <property type="project" value="UniProtKB-SubCell"/>
</dbReference>
<evidence type="ECO:0000313" key="6">
    <source>
        <dbReference type="EMBL" id="TWU60591.1"/>
    </source>
</evidence>
<evidence type="ECO:0000256" key="3">
    <source>
        <dbReference type="PIRSR" id="PIRSR600223-1"/>
    </source>
</evidence>
<dbReference type="AlphaFoldDB" id="A0A5C6FGH9"/>
<proteinExistence type="inferred from homology"/>
<accession>A0A5C6FGH9</accession>
<keyword evidence="4" id="KW-1133">Transmembrane helix</keyword>